<dbReference type="Pfam" id="PF03631">
    <property type="entry name" value="Virul_fac_BrkB"/>
    <property type="match status" value="1"/>
</dbReference>
<evidence type="ECO:0000313" key="7">
    <source>
        <dbReference type="EMBL" id="NNU79071.1"/>
    </source>
</evidence>
<proteinExistence type="predicted"/>
<evidence type="ECO:0000256" key="2">
    <source>
        <dbReference type="ARBA" id="ARBA00022475"/>
    </source>
</evidence>
<evidence type="ECO:0000256" key="1">
    <source>
        <dbReference type="ARBA" id="ARBA00004651"/>
    </source>
</evidence>
<dbReference type="PANTHER" id="PTHR30213">
    <property type="entry name" value="INNER MEMBRANE PROTEIN YHJD"/>
    <property type="match status" value="1"/>
</dbReference>
<evidence type="ECO:0000256" key="5">
    <source>
        <dbReference type="ARBA" id="ARBA00023136"/>
    </source>
</evidence>
<keyword evidence="3 6" id="KW-0812">Transmembrane</keyword>
<evidence type="ECO:0000256" key="4">
    <source>
        <dbReference type="ARBA" id="ARBA00022989"/>
    </source>
</evidence>
<keyword evidence="5 6" id="KW-0472">Membrane</keyword>
<reference evidence="7 8" key="1">
    <citation type="submission" date="2020-05" db="EMBL/GenBank/DDBJ databases">
        <title>Gimesia benthica sp. nov., a novel planctomycete isolated from a deep-sea water sample of the Northwest Indian Ocean.</title>
        <authorList>
            <person name="Wang J."/>
            <person name="Ruan C."/>
            <person name="Song L."/>
            <person name="Zhu Y."/>
            <person name="Li A."/>
            <person name="Zheng X."/>
            <person name="Wang L."/>
            <person name="Lu Z."/>
            <person name="Huang Y."/>
            <person name="Du W."/>
            <person name="Zhou Y."/>
            <person name="Huang L."/>
            <person name="Dai X."/>
        </authorList>
    </citation>
    <scope>NUCLEOTIDE SEQUENCE [LARGE SCALE GENOMIC DNA]</scope>
    <source>
        <strain evidence="7 8">YYQ-30</strain>
    </source>
</reference>
<comment type="subcellular location">
    <subcellularLocation>
        <location evidence="1">Cell membrane</location>
        <topology evidence="1">Multi-pass membrane protein</topology>
    </subcellularLocation>
</comment>
<name>A0A849KU24_9RHOB</name>
<feature type="transmembrane region" description="Helical" evidence="6">
    <location>
        <begin position="186"/>
        <end position="206"/>
    </location>
</feature>
<feature type="transmembrane region" description="Helical" evidence="6">
    <location>
        <begin position="144"/>
        <end position="174"/>
    </location>
</feature>
<dbReference type="InterPro" id="IPR017039">
    <property type="entry name" value="Virul_fac_BrkB"/>
</dbReference>
<sequence>MRTLVYKRERFGLADWWNVLRRVIAGTGQKQLALLSAGVAFFAMLALFPGIAAVISLFGVVSDPIAVQQSLELVAPVVPEQVYALIHQQVSSVVLAPRQALGAASALSIVLATWSARAGVGAMVMGLNAIHRSDASRNILGNLIVAYSLTILLICVTLVAVAAVVVLPAVLAYVPLGPYAGMIIDLLRWAAAVATVAFGIGALYRFGPARKGRRLPMLTLGSLFATVLWVAVSMAFSFYLGNFANYNQVYGSLGAVIALLMWFYVSAFVVLLGAELNEELEEHAIARIRARQPALDPESLPITRREPPDAFAD</sequence>
<dbReference type="PIRSF" id="PIRSF035875">
    <property type="entry name" value="RNase_BN"/>
    <property type="match status" value="1"/>
</dbReference>
<feature type="transmembrane region" description="Helical" evidence="6">
    <location>
        <begin position="32"/>
        <end position="61"/>
    </location>
</feature>
<dbReference type="AlphaFoldDB" id="A0A849KU24"/>
<accession>A0A849KU24</accession>
<protein>
    <submittedName>
        <fullName evidence="7">YihY/virulence factor BrkB family protein</fullName>
    </submittedName>
</protein>
<gene>
    <name evidence="7" type="ORF">HMH01_01350</name>
</gene>
<dbReference type="PANTHER" id="PTHR30213:SF0">
    <property type="entry name" value="UPF0761 MEMBRANE PROTEIN YIHY"/>
    <property type="match status" value="1"/>
</dbReference>
<feature type="transmembrane region" description="Helical" evidence="6">
    <location>
        <begin position="100"/>
        <end position="124"/>
    </location>
</feature>
<keyword evidence="8" id="KW-1185">Reference proteome</keyword>
<organism evidence="7 8">
    <name type="scientific">Halovulum dunhuangense</name>
    <dbReference type="NCBI Taxonomy" id="1505036"/>
    <lineage>
        <taxon>Bacteria</taxon>
        <taxon>Pseudomonadati</taxon>
        <taxon>Pseudomonadota</taxon>
        <taxon>Alphaproteobacteria</taxon>
        <taxon>Rhodobacterales</taxon>
        <taxon>Paracoccaceae</taxon>
        <taxon>Halovulum</taxon>
    </lineage>
</organism>
<comment type="caution">
    <text evidence="7">The sequence shown here is derived from an EMBL/GenBank/DDBJ whole genome shotgun (WGS) entry which is preliminary data.</text>
</comment>
<evidence type="ECO:0000313" key="8">
    <source>
        <dbReference type="Proteomes" id="UP000572377"/>
    </source>
</evidence>
<dbReference type="NCBIfam" id="TIGR00765">
    <property type="entry name" value="yihY_not_rbn"/>
    <property type="match status" value="1"/>
</dbReference>
<dbReference type="EMBL" id="JABFBC010000001">
    <property type="protein sequence ID" value="NNU79071.1"/>
    <property type="molecule type" value="Genomic_DNA"/>
</dbReference>
<keyword evidence="4 6" id="KW-1133">Transmembrane helix</keyword>
<feature type="transmembrane region" description="Helical" evidence="6">
    <location>
        <begin position="252"/>
        <end position="274"/>
    </location>
</feature>
<evidence type="ECO:0000256" key="3">
    <source>
        <dbReference type="ARBA" id="ARBA00022692"/>
    </source>
</evidence>
<evidence type="ECO:0000256" key="6">
    <source>
        <dbReference type="SAM" id="Phobius"/>
    </source>
</evidence>
<dbReference type="Proteomes" id="UP000572377">
    <property type="component" value="Unassembled WGS sequence"/>
</dbReference>
<keyword evidence="2" id="KW-1003">Cell membrane</keyword>
<dbReference type="GO" id="GO:0005886">
    <property type="term" value="C:plasma membrane"/>
    <property type="evidence" value="ECO:0007669"/>
    <property type="project" value="UniProtKB-SubCell"/>
</dbReference>
<dbReference type="RefSeq" id="WP_171321746.1">
    <property type="nucleotide sequence ID" value="NZ_JABFBC010000001.1"/>
</dbReference>
<feature type="transmembrane region" description="Helical" evidence="6">
    <location>
        <begin position="218"/>
        <end position="240"/>
    </location>
</feature>